<feature type="compositionally biased region" description="Low complexity" evidence="1">
    <location>
        <begin position="465"/>
        <end position="477"/>
    </location>
</feature>
<feature type="region of interest" description="Disordered" evidence="1">
    <location>
        <begin position="1"/>
        <end position="32"/>
    </location>
</feature>
<reference evidence="2 4" key="1">
    <citation type="journal article" date="2020" name="Stud. Mycol.">
        <title>101 Dothideomycetes genomes: a test case for predicting lifestyles and emergence of pathogens.</title>
        <authorList>
            <person name="Haridas S."/>
            <person name="Albert R."/>
            <person name="Binder M."/>
            <person name="Bloem J."/>
            <person name="Labutti K."/>
            <person name="Salamov A."/>
            <person name="Andreopoulos B."/>
            <person name="Baker S."/>
            <person name="Barry K."/>
            <person name="Bills G."/>
            <person name="Bluhm B."/>
            <person name="Cannon C."/>
            <person name="Castanera R."/>
            <person name="Culley D."/>
            <person name="Daum C."/>
            <person name="Ezra D."/>
            <person name="Gonzalez J."/>
            <person name="Henrissat B."/>
            <person name="Kuo A."/>
            <person name="Liang C."/>
            <person name="Lipzen A."/>
            <person name="Lutzoni F."/>
            <person name="Magnuson J."/>
            <person name="Mondo S."/>
            <person name="Nolan M."/>
            <person name="Ohm R."/>
            <person name="Pangilinan J."/>
            <person name="Park H.-J."/>
            <person name="Ramirez L."/>
            <person name="Alfaro M."/>
            <person name="Sun H."/>
            <person name="Tritt A."/>
            <person name="Yoshinaga Y."/>
            <person name="Zwiers L.-H."/>
            <person name="Turgeon B."/>
            <person name="Goodwin S."/>
            <person name="Spatafora J."/>
            <person name="Crous P."/>
            <person name="Grigoriev I."/>
        </authorList>
    </citation>
    <scope>NUCLEOTIDE SEQUENCE</scope>
    <source>
        <strain evidence="2 4">CBS 304.34</strain>
    </source>
</reference>
<dbReference type="RefSeq" id="XP_033569395.1">
    <property type="nucleotide sequence ID" value="XM_033722530.1"/>
</dbReference>
<evidence type="ECO:0000256" key="1">
    <source>
        <dbReference type="SAM" id="MobiDB-lite"/>
    </source>
</evidence>
<accession>A0A6A6Y0U8</accession>
<organism evidence="2">
    <name type="scientific">Mytilinidion resinicola</name>
    <dbReference type="NCBI Taxonomy" id="574789"/>
    <lineage>
        <taxon>Eukaryota</taxon>
        <taxon>Fungi</taxon>
        <taxon>Dikarya</taxon>
        <taxon>Ascomycota</taxon>
        <taxon>Pezizomycotina</taxon>
        <taxon>Dothideomycetes</taxon>
        <taxon>Pleosporomycetidae</taxon>
        <taxon>Mytilinidiales</taxon>
        <taxon>Mytilinidiaceae</taxon>
        <taxon>Mytilinidion</taxon>
    </lineage>
</organism>
<reference evidence="4" key="2">
    <citation type="submission" date="2020-04" db="EMBL/GenBank/DDBJ databases">
        <authorList>
            <consortium name="NCBI Genome Project"/>
        </authorList>
    </citation>
    <scope>NUCLEOTIDE SEQUENCE</scope>
    <source>
        <strain evidence="4">CBS 304.34</strain>
    </source>
</reference>
<evidence type="ECO:0000313" key="4">
    <source>
        <dbReference type="RefSeq" id="XP_033569395.1"/>
    </source>
</evidence>
<name>A0A6A6Y0U8_9PEZI</name>
<proteinExistence type="predicted"/>
<keyword evidence="3" id="KW-1185">Reference proteome</keyword>
<dbReference type="GeneID" id="54463423"/>
<evidence type="ECO:0000313" key="3">
    <source>
        <dbReference type="Proteomes" id="UP000504636"/>
    </source>
</evidence>
<reference evidence="4" key="3">
    <citation type="submission" date="2025-04" db="UniProtKB">
        <authorList>
            <consortium name="RefSeq"/>
        </authorList>
    </citation>
    <scope>IDENTIFICATION</scope>
    <source>
        <strain evidence="4">CBS 304.34</strain>
    </source>
</reference>
<feature type="compositionally biased region" description="Polar residues" evidence="1">
    <location>
        <begin position="82"/>
        <end position="100"/>
    </location>
</feature>
<feature type="region of interest" description="Disordered" evidence="1">
    <location>
        <begin position="71"/>
        <end position="107"/>
    </location>
</feature>
<feature type="compositionally biased region" description="Polar residues" evidence="1">
    <location>
        <begin position="1"/>
        <end position="20"/>
    </location>
</feature>
<dbReference type="OrthoDB" id="3905365at2759"/>
<feature type="region of interest" description="Disordered" evidence="1">
    <location>
        <begin position="440"/>
        <end position="613"/>
    </location>
</feature>
<dbReference type="AlphaFoldDB" id="A0A6A6Y0U8"/>
<dbReference type="EMBL" id="MU003723">
    <property type="protein sequence ID" value="KAF2802431.1"/>
    <property type="molecule type" value="Genomic_DNA"/>
</dbReference>
<feature type="compositionally biased region" description="Low complexity" evidence="1">
    <location>
        <begin position="535"/>
        <end position="589"/>
    </location>
</feature>
<feature type="compositionally biased region" description="Polar residues" evidence="1">
    <location>
        <begin position="598"/>
        <end position="613"/>
    </location>
</feature>
<gene>
    <name evidence="2 4" type="ORF">BDZ99DRAFT_482856</name>
</gene>
<dbReference type="Proteomes" id="UP000504636">
    <property type="component" value="Unplaced"/>
</dbReference>
<evidence type="ECO:0000313" key="2">
    <source>
        <dbReference type="EMBL" id="KAF2802431.1"/>
    </source>
</evidence>
<feature type="compositionally biased region" description="Acidic residues" evidence="1">
    <location>
        <begin position="499"/>
        <end position="525"/>
    </location>
</feature>
<feature type="compositionally biased region" description="Polar residues" evidence="1">
    <location>
        <begin position="440"/>
        <end position="451"/>
    </location>
</feature>
<sequence length="644" mass="70846">MEPSSQAATPRSASESNTAANPKLAAPKDKNCPFCQQAFTSSSLGRHLDLYIKPKNPKAPDGVHNVDEIRKLRGGITRRQARTSSVKQETSAPGSATRPSFTGDESPVVVHSPGVDDDPLQPSRVRTTLNELHWHATGVINNLPPRPSPAPVPEARRDISRHVSKKVEMEQRHKASDEWETGKAAELALKEVLGSFKEASARISTSGPFDFDPFSIGFPGLCLRILSPPSTLFSPSPFPSPDSWSINPPGRKQFEALVKLARDTCHTYYRVRLPIQSSASRSSSILSPMAQSPMPTLDLFDEKWRKLSDHLTEAWNHWQTLSREQQQESWQLEILRSYHRSNDALKISQGELEAARREIEQLKAAQWSSGNTPQYPQFPGNTPPATLHLGTDMLKQFTTRSTDLRNWDYDHLVEKWKAVVRENKKAANGMAAQRSLSVASPQSIGLGSRNYTMDDPGVPVPIYPTANGTGANTNSNSLSQNGRTPAQVYSAPPTINGSADDDAGDQMDGEGEDEDADGDAEEAPEEVSLADHRQQQYQAQAQAQAQAHAQAQAQAQQAQQAWARQHMNQNRSQQRPQPQQRMAQNPQAQHMQMKNRRSSQAMGMNNQKPDHAANSSGMMPMEGIENSADAFLGGGMSLGMGLNR</sequence>
<protein>
    <submittedName>
        <fullName evidence="2 4">Uncharacterized protein</fullName>
    </submittedName>
</protein>